<dbReference type="Proteomes" id="UP000053317">
    <property type="component" value="Unassembled WGS sequence"/>
</dbReference>
<dbReference type="OrthoDB" id="5316007at2759"/>
<keyword evidence="1 3" id="KW-0732">Signal</keyword>
<evidence type="ECO:0000313" key="6">
    <source>
        <dbReference type="Proteomes" id="UP000053317"/>
    </source>
</evidence>
<feature type="domain" description="Yeast cell wall synthesis Kre9/Knh1-like N-terminal" evidence="4">
    <location>
        <begin position="22"/>
        <end position="114"/>
    </location>
</feature>
<reference evidence="5 6" key="2">
    <citation type="submission" date="2015-05" db="EMBL/GenBank/DDBJ databases">
        <authorList>
            <person name="Morales-Cruz A."/>
            <person name="Amrine K.C."/>
            <person name="Cantu D."/>
        </authorList>
    </citation>
    <scope>NUCLEOTIDE SEQUENCE [LARGE SCALE GENOMIC DNA]</scope>
    <source>
        <strain evidence="5">UCRPC4</strain>
    </source>
</reference>
<evidence type="ECO:0000256" key="2">
    <source>
        <dbReference type="SAM" id="MobiDB-lite"/>
    </source>
</evidence>
<proteinExistence type="predicted"/>
<accession>A0A0G2GPE3</accession>
<gene>
    <name evidence="5" type="ORF">UCRPC4_g04851</name>
</gene>
<dbReference type="PANTHER" id="PTHR35185:SF1">
    <property type="entry name" value="UPF0619 GPI-ANCHORED MEMBRANE PROTEIN C1322.10"/>
    <property type="match status" value="1"/>
</dbReference>
<comment type="caution">
    <text evidence="5">The sequence shown here is derived from an EMBL/GenBank/DDBJ whole genome shotgun (WGS) entry which is preliminary data.</text>
</comment>
<dbReference type="InterPro" id="IPR052479">
    <property type="entry name" value="GPI-anchor_Adhesion_Reg"/>
</dbReference>
<dbReference type="AlphaFoldDB" id="A0A0G2GPE3"/>
<dbReference type="PANTHER" id="PTHR35185">
    <property type="entry name" value="SERINE/THREONINE-RICH PROTEIN ADG2-RELATED"/>
    <property type="match status" value="1"/>
</dbReference>
<dbReference type="EMBL" id="LCWF01000118">
    <property type="protein sequence ID" value="KKY18700.1"/>
    <property type="molecule type" value="Genomic_DNA"/>
</dbReference>
<reference evidence="5 6" key="1">
    <citation type="submission" date="2015-05" db="EMBL/GenBank/DDBJ databases">
        <title>Distinctive expansion of gene families associated with plant cell wall degradation and secondary metabolism in the genomes of grapevine trunk pathogens.</title>
        <authorList>
            <person name="Lawrence D.P."/>
            <person name="Travadon R."/>
            <person name="Rolshausen P.E."/>
            <person name="Baumgartner K."/>
        </authorList>
    </citation>
    <scope>NUCLEOTIDE SEQUENCE [LARGE SCALE GENOMIC DNA]</scope>
    <source>
        <strain evidence="5">UCRPC4</strain>
    </source>
</reference>
<name>A0A0G2GPE3_PHACM</name>
<keyword evidence="6" id="KW-1185">Reference proteome</keyword>
<feature type="region of interest" description="Disordered" evidence="2">
    <location>
        <begin position="163"/>
        <end position="186"/>
    </location>
</feature>
<sequence>MFNKILPFLSLATPLLAISITSPAPLSSYDIGSSIPITWTSVNTDPSTITIQLVNFASYPTVTETIASDVKTSDDKYTIKAGSISKTGTGFQINFIGTTSSNSGILAQSGDFNLTSSSSSTTSSSTTTTSSSISTSSKSSTSSPSSLSTTLATLSSTLSGSPYTNATSTTTTSGSTGTGSAGVSTTGTSSASASASQFTGAADNVKIGAGMVMAGVAGAFAFLA</sequence>
<evidence type="ECO:0000313" key="5">
    <source>
        <dbReference type="EMBL" id="KKY18700.1"/>
    </source>
</evidence>
<dbReference type="InterPro" id="IPR018466">
    <property type="entry name" value="Kre9/Knh1-like_N"/>
</dbReference>
<organism evidence="5 6">
    <name type="scientific">Phaeomoniella chlamydospora</name>
    <name type="common">Phaeoacremonium chlamydosporum</name>
    <dbReference type="NCBI Taxonomy" id="158046"/>
    <lineage>
        <taxon>Eukaryota</taxon>
        <taxon>Fungi</taxon>
        <taxon>Dikarya</taxon>
        <taxon>Ascomycota</taxon>
        <taxon>Pezizomycotina</taxon>
        <taxon>Eurotiomycetes</taxon>
        <taxon>Chaetothyriomycetidae</taxon>
        <taxon>Phaeomoniellales</taxon>
        <taxon>Phaeomoniellaceae</taxon>
        <taxon>Phaeomoniella</taxon>
    </lineage>
</organism>
<feature type="compositionally biased region" description="Low complexity" evidence="2">
    <location>
        <begin position="163"/>
        <end position="175"/>
    </location>
</feature>
<feature type="chain" id="PRO_5002544736" evidence="3">
    <location>
        <begin position="18"/>
        <end position="224"/>
    </location>
</feature>
<protein>
    <submittedName>
        <fullName evidence="5">Putative extracellular conserved serine-rich protein</fullName>
    </submittedName>
</protein>
<evidence type="ECO:0000256" key="1">
    <source>
        <dbReference type="ARBA" id="ARBA00022729"/>
    </source>
</evidence>
<feature type="region of interest" description="Disordered" evidence="2">
    <location>
        <begin position="116"/>
        <end position="147"/>
    </location>
</feature>
<feature type="signal peptide" evidence="3">
    <location>
        <begin position="1"/>
        <end position="17"/>
    </location>
</feature>
<evidence type="ECO:0000259" key="4">
    <source>
        <dbReference type="Pfam" id="PF10342"/>
    </source>
</evidence>
<dbReference type="Pfam" id="PF10342">
    <property type="entry name" value="Kre9_KNH"/>
    <property type="match status" value="1"/>
</dbReference>
<evidence type="ECO:0000256" key="3">
    <source>
        <dbReference type="SAM" id="SignalP"/>
    </source>
</evidence>